<accession>A0ABU9DAK3</accession>
<keyword evidence="5" id="KW-1003">Cell membrane</keyword>
<keyword evidence="7" id="KW-1005">Bacterial flagellum biogenesis</keyword>
<evidence type="ECO:0000256" key="10">
    <source>
        <dbReference type="ARBA" id="ARBA00023225"/>
    </source>
</evidence>
<evidence type="ECO:0000313" key="11">
    <source>
        <dbReference type="EMBL" id="MEK8090560.1"/>
    </source>
</evidence>
<dbReference type="PRINTS" id="PR01004">
    <property type="entry name" value="FLGFLIJ"/>
</dbReference>
<keyword evidence="8" id="KW-0653">Protein transport</keyword>
<dbReference type="RefSeq" id="WP_341371615.1">
    <property type="nucleotide sequence ID" value="NZ_JBBPCO010000013.1"/>
</dbReference>
<dbReference type="Pfam" id="PF02050">
    <property type="entry name" value="FliJ"/>
    <property type="match status" value="1"/>
</dbReference>
<evidence type="ECO:0000256" key="8">
    <source>
        <dbReference type="ARBA" id="ARBA00022927"/>
    </source>
</evidence>
<keyword evidence="9" id="KW-0472">Membrane</keyword>
<sequence length="149" mass="17189">MANPATMRRLIDLSRQKMDAAGQYLAQLQQHCRLAEQKLAILQQYAGEYRARLGQRQVSGLDIASMQEYLRFLKQLDHAVQAQTQEVARHQRFCDMALRQWMQARQSVKGFETLESRQLAEQHLLELKQLQKVMDEYASRAAAGPCKLA</sequence>
<proteinExistence type="inferred from homology"/>
<protein>
    <recommendedName>
        <fullName evidence="3">Flagellar FliJ protein</fullName>
    </recommendedName>
</protein>
<dbReference type="InterPro" id="IPR052570">
    <property type="entry name" value="FliJ"/>
</dbReference>
<name>A0ABU9DAK3_9PROT</name>
<keyword evidence="12" id="KW-1185">Reference proteome</keyword>
<comment type="similarity">
    <text evidence="2">Belongs to the FliJ family.</text>
</comment>
<dbReference type="InterPro" id="IPR053716">
    <property type="entry name" value="Flag_assembly_chemotaxis_eff"/>
</dbReference>
<dbReference type="EMBL" id="JBBPCO010000013">
    <property type="protein sequence ID" value="MEK8090560.1"/>
    <property type="molecule type" value="Genomic_DNA"/>
</dbReference>
<dbReference type="PANTHER" id="PTHR38786">
    <property type="entry name" value="FLAGELLAR FLIJ PROTEIN"/>
    <property type="match status" value="1"/>
</dbReference>
<keyword evidence="10" id="KW-1006">Bacterial flagellum protein export</keyword>
<evidence type="ECO:0000256" key="9">
    <source>
        <dbReference type="ARBA" id="ARBA00023136"/>
    </source>
</evidence>
<evidence type="ECO:0000256" key="1">
    <source>
        <dbReference type="ARBA" id="ARBA00004413"/>
    </source>
</evidence>
<keyword evidence="6" id="KW-0145">Chemotaxis</keyword>
<evidence type="ECO:0000256" key="3">
    <source>
        <dbReference type="ARBA" id="ARBA00020392"/>
    </source>
</evidence>
<dbReference type="NCBIfam" id="TIGR02473">
    <property type="entry name" value="flagell_FliJ"/>
    <property type="match status" value="1"/>
</dbReference>
<dbReference type="PIRSF" id="PIRSF019404">
    <property type="entry name" value="FliJ"/>
    <property type="match status" value="1"/>
</dbReference>
<keyword evidence="11" id="KW-0969">Cilium</keyword>
<evidence type="ECO:0000256" key="6">
    <source>
        <dbReference type="ARBA" id="ARBA00022500"/>
    </source>
</evidence>
<gene>
    <name evidence="11" type="primary">fliJ</name>
    <name evidence="11" type="ORF">WOB96_12425</name>
</gene>
<dbReference type="PANTHER" id="PTHR38786:SF1">
    <property type="entry name" value="FLAGELLAR FLIJ PROTEIN"/>
    <property type="match status" value="1"/>
</dbReference>
<keyword evidence="11" id="KW-0966">Cell projection</keyword>
<evidence type="ECO:0000256" key="7">
    <source>
        <dbReference type="ARBA" id="ARBA00022795"/>
    </source>
</evidence>
<keyword evidence="4" id="KW-0813">Transport</keyword>
<dbReference type="Gene3D" id="1.10.287.1700">
    <property type="match status" value="1"/>
</dbReference>
<evidence type="ECO:0000313" key="12">
    <source>
        <dbReference type="Proteomes" id="UP001446205"/>
    </source>
</evidence>
<organism evidence="11 12">
    <name type="scientific">Thermithiobacillus plumbiphilus</name>
    <dbReference type="NCBI Taxonomy" id="1729899"/>
    <lineage>
        <taxon>Bacteria</taxon>
        <taxon>Pseudomonadati</taxon>
        <taxon>Pseudomonadota</taxon>
        <taxon>Acidithiobacillia</taxon>
        <taxon>Acidithiobacillales</taxon>
        <taxon>Thermithiobacillaceae</taxon>
        <taxon>Thermithiobacillus</taxon>
    </lineage>
</organism>
<evidence type="ECO:0000256" key="2">
    <source>
        <dbReference type="ARBA" id="ARBA00010004"/>
    </source>
</evidence>
<dbReference type="InterPro" id="IPR018006">
    <property type="entry name" value="Flag_FliJ_proteobac"/>
</dbReference>
<evidence type="ECO:0000256" key="4">
    <source>
        <dbReference type="ARBA" id="ARBA00022448"/>
    </source>
</evidence>
<keyword evidence="11" id="KW-0282">Flagellum</keyword>
<comment type="caution">
    <text evidence="11">The sequence shown here is derived from an EMBL/GenBank/DDBJ whole genome shotgun (WGS) entry which is preliminary data.</text>
</comment>
<reference evidence="11 12" key="1">
    <citation type="submission" date="2024-04" db="EMBL/GenBank/DDBJ databases">
        <authorList>
            <person name="Abashina T."/>
            <person name="Shaikin A."/>
        </authorList>
    </citation>
    <scope>NUCLEOTIDE SEQUENCE [LARGE SCALE GENOMIC DNA]</scope>
    <source>
        <strain evidence="11 12">AAFK</strain>
    </source>
</reference>
<comment type="subcellular location">
    <subcellularLocation>
        <location evidence="1">Cell membrane</location>
        <topology evidence="1">Peripheral membrane protein</topology>
        <orientation evidence="1">Cytoplasmic side</orientation>
    </subcellularLocation>
</comment>
<dbReference type="InterPro" id="IPR012823">
    <property type="entry name" value="Flagell_FliJ"/>
</dbReference>
<dbReference type="Proteomes" id="UP001446205">
    <property type="component" value="Unassembled WGS sequence"/>
</dbReference>
<evidence type="ECO:0000256" key="5">
    <source>
        <dbReference type="ARBA" id="ARBA00022475"/>
    </source>
</evidence>